<protein>
    <recommendedName>
        <fullName evidence="2">F-box domain-containing protein</fullName>
    </recommendedName>
</protein>
<dbReference type="InterPro" id="IPR001810">
    <property type="entry name" value="F-box_dom"/>
</dbReference>
<dbReference type="Gene3D" id="3.80.10.10">
    <property type="entry name" value="Ribonuclease Inhibitor"/>
    <property type="match status" value="1"/>
</dbReference>
<dbReference type="Gene3D" id="1.20.1280.50">
    <property type="match status" value="1"/>
</dbReference>
<reference evidence="3 4" key="1">
    <citation type="journal article" date="2020" name="ISME J.">
        <title>Uncovering the hidden diversity of litter-decomposition mechanisms in mushroom-forming fungi.</title>
        <authorList>
            <person name="Floudas D."/>
            <person name="Bentzer J."/>
            <person name="Ahren D."/>
            <person name="Johansson T."/>
            <person name="Persson P."/>
            <person name="Tunlid A."/>
        </authorList>
    </citation>
    <scope>NUCLEOTIDE SEQUENCE [LARGE SCALE GENOMIC DNA]</scope>
    <source>
        <strain evidence="3 4">CBS 291.85</strain>
    </source>
</reference>
<organism evidence="3 4">
    <name type="scientific">Tetrapyrgos nigripes</name>
    <dbReference type="NCBI Taxonomy" id="182062"/>
    <lineage>
        <taxon>Eukaryota</taxon>
        <taxon>Fungi</taxon>
        <taxon>Dikarya</taxon>
        <taxon>Basidiomycota</taxon>
        <taxon>Agaricomycotina</taxon>
        <taxon>Agaricomycetes</taxon>
        <taxon>Agaricomycetidae</taxon>
        <taxon>Agaricales</taxon>
        <taxon>Marasmiineae</taxon>
        <taxon>Marasmiaceae</taxon>
        <taxon>Tetrapyrgos</taxon>
    </lineage>
</organism>
<gene>
    <name evidence="3" type="ORF">D9758_011812</name>
</gene>
<proteinExistence type="predicted"/>
<dbReference type="OrthoDB" id="3365698at2759"/>
<comment type="caution">
    <text evidence="3">The sequence shown here is derived from an EMBL/GenBank/DDBJ whole genome shotgun (WGS) entry which is preliminary data.</text>
</comment>
<dbReference type="AlphaFoldDB" id="A0A8H5FNX2"/>
<accession>A0A8H5FNX2</accession>
<evidence type="ECO:0000256" key="1">
    <source>
        <dbReference type="SAM" id="Coils"/>
    </source>
</evidence>
<dbReference type="Proteomes" id="UP000559256">
    <property type="component" value="Unassembled WGS sequence"/>
</dbReference>
<evidence type="ECO:0000259" key="2">
    <source>
        <dbReference type="Pfam" id="PF12937"/>
    </source>
</evidence>
<dbReference type="Pfam" id="PF12937">
    <property type="entry name" value="F-box-like"/>
    <property type="match status" value="1"/>
</dbReference>
<feature type="domain" description="F-box" evidence="2">
    <location>
        <begin position="82"/>
        <end position="132"/>
    </location>
</feature>
<feature type="coiled-coil region" evidence="1">
    <location>
        <begin position="33"/>
        <end position="60"/>
    </location>
</feature>
<evidence type="ECO:0000313" key="3">
    <source>
        <dbReference type="EMBL" id="KAF5343437.1"/>
    </source>
</evidence>
<keyword evidence="4" id="KW-1185">Reference proteome</keyword>
<dbReference type="InterPro" id="IPR032675">
    <property type="entry name" value="LRR_dom_sf"/>
</dbReference>
<name>A0A8H5FNX2_9AGAR</name>
<keyword evidence="1" id="KW-0175">Coiled coil</keyword>
<dbReference type="EMBL" id="JAACJM010000140">
    <property type="protein sequence ID" value="KAF5343437.1"/>
    <property type="molecule type" value="Genomic_DNA"/>
</dbReference>
<evidence type="ECO:0000313" key="4">
    <source>
        <dbReference type="Proteomes" id="UP000559256"/>
    </source>
</evidence>
<sequence length="534" mass="60385">MAVENRPANAVQNGKHNIFAILRSNFGTYSTGLKDVAQCLREAENTASLLESQIVSLQNEQQRLFLRISHCKSLLAPIRRPPPELLVRIFDFCCTESKVDATMSCPVVKLSQVCAGWRELVRTTSSLWARIAVDLNKSGHSVEQILLMIKTHLTLSKQSPLHITLVLPSAVTDDALVVIRAFIPHSMRWETVSLDVDRSHLLDPEFATIKGRLPLLRQLEVWPPSPVDIEIPDNEATVDSFISAPVLRSFKLGTDTQTKIEVPWPQLHDLTLWGHKPIAISKLLRSASAARKVTIEHCYSPDAEDSKPEPVVYNMASLTICVDHWDRNPTVFLRPLTLPQLTSLCLSGAEPMYPDTDFCFSDIQAFLIRSGCILTSLSLVNLSNTDHVILEILECIPSLVELIIHERPIQDHSQNTILTPYFVGQLSFNHDRKSFHRFLPRLKTVSFQVHGRAPLIFVISSFVAMVRSRWIPNLEHATEMGVNCLRNVELRFIGLMENAERELVEINVRSLTMLRAAGLYFEMSRRDYAKRSSY</sequence>